<sequence>MAAGVLVSLSPWLTAERAAGGTSVSSLSPAVSCLEESDKGQETQKPPGQDHSSGSHRWTVTGGTRVPGLVSPLSWGHWFWMSSPLESGHAVSPPPMLLLLCGEKGMAWAGQPQ</sequence>
<reference evidence="2 3" key="1">
    <citation type="submission" date="2016-04" db="EMBL/GenBank/DDBJ databases">
        <title>A degradative enzymes factory behind the ericoid mycorrhizal symbiosis.</title>
        <authorList>
            <consortium name="DOE Joint Genome Institute"/>
            <person name="Martino E."/>
            <person name="Morin E."/>
            <person name="Grelet G."/>
            <person name="Kuo A."/>
            <person name="Kohler A."/>
            <person name="Daghino S."/>
            <person name="Barry K."/>
            <person name="Choi C."/>
            <person name="Cichocki N."/>
            <person name="Clum A."/>
            <person name="Copeland A."/>
            <person name="Hainaut M."/>
            <person name="Haridas S."/>
            <person name="Labutti K."/>
            <person name="Lindquist E."/>
            <person name="Lipzen A."/>
            <person name="Khouja H.-R."/>
            <person name="Murat C."/>
            <person name="Ohm R."/>
            <person name="Olson A."/>
            <person name="Spatafora J."/>
            <person name="Veneault-Fourrey C."/>
            <person name="Henrissat B."/>
            <person name="Grigoriev I."/>
            <person name="Martin F."/>
            <person name="Perotto S."/>
        </authorList>
    </citation>
    <scope>NUCLEOTIDE SEQUENCE [LARGE SCALE GENOMIC DNA]</scope>
    <source>
        <strain evidence="2 3">E</strain>
    </source>
</reference>
<dbReference type="GeneID" id="36590915"/>
<accession>A0A2J6TIL2</accession>
<evidence type="ECO:0000313" key="3">
    <source>
        <dbReference type="Proteomes" id="UP000235371"/>
    </source>
</evidence>
<feature type="region of interest" description="Disordered" evidence="1">
    <location>
        <begin position="17"/>
        <end position="63"/>
    </location>
</feature>
<proteinExistence type="predicted"/>
<gene>
    <name evidence="2" type="ORF">K444DRAFT_627724</name>
</gene>
<protein>
    <submittedName>
        <fullName evidence="2">Uncharacterized protein</fullName>
    </submittedName>
</protein>
<dbReference type="RefSeq" id="XP_024739760.1">
    <property type="nucleotide sequence ID" value="XM_024882838.1"/>
</dbReference>
<name>A0A2J6TIL2_9HELO</name>
<feature type="compositionally biased region" description="Polar residues" evidence="1">
    <location>
        <begin position="43"/>
        <end position="62"/>
    </location>
</feature>
<keyword evidence="3" id="KW-1185">Reference proteome</keyword>
<organism evidence="2 3">
    <name type="scientific">Hyaloscypha bicolor E</name>
    <dbReference type="NCBI Taxonomy" id="1095630"/>
    <lineage>
        <taxon>Eukaryota</taxon>
        <taxon>Fungi</taxon>
        <taxon>Dikarya</taxon>
        <taxon>Ascomycota</taxon>
        <taxon>Pezizomycotina</taxon>
        <taxon>Leotiomycetes</taxon>
        <taxon>Helotiales</taxon>
        <taxon>Hyaloscyphaceae</taxon>
        <taxon>Hyaloscypha</taxon>
        <taxon>Hyaloscypha bicolor</taxon>
    </lineage>
</organism>
<dbReference type="InParanoid" id="A0A2J6TIL2"/>
<dbReference type="Proteomes" id="UP000235371">
    <property type="component" value="Unassembled WGS sequence"/>
</dbReference>
<dbReference type="AlphaFoldDB" id="A0A2J6TIL2"/>
<dbReference type="EMBL" id="KZ613783">
    <property type="protein sequence ID" value="PMD62856.1"/>
    <property type="molecule type" value="Genomic_DNA"/>
</dbReference>
<evidence type="ECO:0000256" key="1">
    <source>
        <dbReference type="SAM" id="MobiDB-lite"/>
    </source>
</evidence>
<evidence type="ECO:0000313" key="2">
    <source>
        <dbReference type="EMBL" id="PMD62856.1"/>
    </source>
</evidence>